<evidence type="ECO:0000313" key="12">
    <source>
        <dbReference type="Proteomes" id="UP001177023"/>
    </source>
</evidence>
<evidence type="ECO:0000256" key="5">
    <source>
        <dbReference type="ARBA" id="ARBA00022692"/>
    </source>
</evidence>
<dbReference type="GO" id="GO:0006493">
    <property type="term" value="P:protein O-linked glycosylation"/>
    <property type="evidence" value="ECO:0007669"/>
    <property type="project" value="TreeGrafter"/>
</dbReference>
<name>A0AA36DHI4_9BILA</name>
<dbReference type="GO" id="GO:0000139">
    <property type="term" value="C:Golgi membrane"/>
    <property type="evidence" value="ECO:0007669"/>
    <property type="project" value="UniProtKB-SubCell"/>
</dbReference>
<evidence type="ECO:0000256" key="9">
    <source>
        <dbReference type="ARBA" id="ARBA00023136"/>
    </source>
</evidence>
<evidence type="ECO:0000256" key="2">
    <source>
        <dbReference type="ARBA" id="ARBA00008661"/>
    </source>
</evidence>
<keyword evidence="4" id="KW-0808">Transferase</keyword>
<keyword evidence="6 10" id="KW-0735">Signal-anchor</keyword>
<evidence type="ECO:0000256" key="8">
    <source>
        <dbReference type="ARBA" id="ARBA00023034"/>
    </source>
</evidence>
<comment type="subcellular location">
    <subcellularLocation>
        <location evidence="1 10">Golgi apparatus membrane</location>
        <topology evidence="1 10">Single-pass type II membrane protein</topology>
    </subcellularLocation>
</comment>
<keyword evidence="3 10" id="KW-0328">Glycosyltransferase</keyword>
<accession>A0AA36DHI4</accession>
<evidence type="ECO:0000256" key="6">
    <source>
        <dbReference type="ARBA" id="ARBA00022968"/>
    </source>
</evidence>
<dbReference type="PANTHER" id="PTHR11214">
    <property type="entry name" value="BETA-1,3-N-ACETYLGLUCOSAMINYLTRANSFERASE"/>
    <property type="match status" value="1"/>
</dbReference>
<evidence type="ECO:0000256" key="7">
    <source>
        <dbReference type="ARBA" id="ARBA00022989"/>
    </source>
</evidence>
<dbReference type="Gene3D" id="3.90.550.50">
    <property type="match status" value="1"/>
</dbReference>
<keyword evidence="9 10" id="KW-0472">Membrane</keyword>
<evidence type="ECO:0000256" key="1">
    <source>
        <dbReference type="ARBA" id="ARBA00004323"/>
    </source>
</evidence>
<dbReference type="Proteomes" id="UP001177023">
    <property type="component" value="Unassembled WGS sequence"/>
</dbReference>
<gene>
    <name evidence="11" type="ORF">MSPICULIGERA_LOCUS25710</name>
</gene>
<comment type="similarity">
    <text evidence="2 10">Belongs to the glycosyltransferase 31 family.</text>
</comment>
<dbReference type="InterPro" id="IPR002659">
    <property type="entry name" value="Glyco_trans_31"/>
</dbReference>
<comment type="caution">
    <text evidence="11">The sequence shown here is derived from an EMBL/GenBank/DDBJ whole genome shotgun (WGS) entry which is preliminary data.</text>
</comment>
<keyword evidence="12" id="KW-1185">Reference proteome</keyword>
<dbReference type="Pfam" id="PF01762">
    <property type="entry name" value="Galactosyl_T"/>
    <property type="match status" value="1"/>
</dbReference>
<protein>
    <recommendedName>
        <fullName evidence="10">Hexosyltransferase</fullName>
        <ecNumber evidence="10">2.4.1.-</ecNumber>
    </recommendedName>
</protein>
<sequence length="344" mass="39620">MVQISESFSKCTNLLCQFFVNKILPYLLIALLILKVERHYFAPRMEYPFLKVDNTSRVDLSFRFRQSQRHENCGPNTTLFIGVISRPTEFDLRESVRNSWAKKENFDANFTRVEFFVGKPKDWEIERLHAEMWQHGDISIIDMEEDYYALPQKTLGLLMYKEQQCPRARCLIKSDSDNVLNVPAYERLCNGTAPEAKRIYGACSVKTKVQRHGKWSIPRWLLPQKTFPQYCSTGIYMFAGNSTVNDILERVGISKYSRSANYRKLPEDVLFSGIFPEQLGISRITIPGVSFNSTVLTGCENGTTLVYSLHMTSSKDPAEHLTWIRNTAAAKCFDLNLAKKEAEF</sequence>
<dbReference type="PANTHER" id="PTHR11214:SF319">
    <property type="entry name" value="HEXOSYLTRANSFERASE"/>
    <property type="match status" value="1"/>
</dbReference>
<evidence type="ECO:0000256" key="4">
    <source>
        <dbReference type="ARBA" id="ARBA00022679"/>
    </source>
</evidence>
<keyword evidence="5 10" id="KW-0812">Transmembrane</keyword>
<organism evidence="11 12">
    <name type="scientific">Mesorhabditis spiculigera</name>
    <dbReference type="NCBI Taxonomy" id="96644"/>
    <lineage>
        <taxon>Eukaryota</taxon>
        <taxon>Metazoa</taxon>
        <taxon>Ecdysozoa</taxon>
        <taxon>Nematoda</taxon>
        <taxon>Chromadorea</taxon>
        <taxon>Rhabditida</taxon>
        <taxon>Rhabditina</taxon>
        <taxon>Rhabditomorpha</taxon>
        <taxon>Rhabditoidea</taxon>
        <taxon>Rhabditidae</taxon>
        <taxon>Mesorhabditinae</taxon>
        <taxon>Mesorhabditis</taxon>
    </lineage>
</organism>
<dbReference type="EMBL" id="CATQJA010002710">
    <property type="protein sequence ID" value="CAJ0587755.1"/>
    <property type="molecule type" value="Genomic_DNA"/>
</dbReference>
<evidence type="ECO:0000256" key="10">
    <source>
        <dbReference type="RuleBase" id="RU363063"/>
    </source>
</evidence>
<dbReference type="AlphaFoldDB" id="A0AA36DHI4"/>
<keyword evidence="7 10" id="KW-1133">Transmembrane helix</keyword>
<evidence type="ECO:0000313" key="11">
    <source>
        <dbReference type="EMBL" id="CAJ0587755.1"/>
    </source>
</evidence>
<evidence type="ECO:0000256" key="3">
    <source>
        <dbReference type="ARBA" id="ARBA00022676"/>
    </source>
</evidence>
<feature type="transmembrane region" description="Helical" evidence="10">
    <location>
        <begin position="12"/>
        <end position="34"/>
    </location>
</feature>
<keyword evidence="8 10" id="KW-0333">Golgi apparatus</keyword>
<feature type="non-terminal residue" evidence="11">
    <location>
        <position position="1"/>
    </location>
</feature>
<proteinExistence type="inferred from homology"/>
<dbReference type="EC" id="2.4.1.-" evidence="10"/>
<reference evidence="11" key="1">
    <citation type="submission" date="2023-06" db="EMBL/GenBank/DDBJ databases">
        <authorList>
            <person name="Delattre M."/>
        </authorList>
    </citation>
    <scope>NUCLEOTIDE SEQUENCE</scope>
    <source>
        <strain evidence="11">AF72</strain>
    </source>
</reference>
<dbReference type="GO" id="GO:0016758">
    <property type="term" value="F:hexosyltransferase activity"/>
    <property type="evidence" value="ECO:0007669"/>
    <property type="project" value="InterPro"/>
</dbReference>